<evidence type="ECO:0000259" key="1">
    <source>
        <dbReference type="SMART" id="SM00507"/>
    </source>
</evidence>
<name>A0A265NB89_9BACI</name>
<dbReference type="OrthoDB" id="9793236at2"/>
<dbReference type="SMART" id="SM00507">
    <property type="entry name" value="HNHc"/>
    <property type="match status" value="1"/>
</dbReference>
<evidence type="ECO:0000313" key="3">
    <source>
        <dbReference type="Proteomes" id="UP000216498"/>
    </source>
</evidence>
<sequence>MRLFLKDRLGLDISPEKSQIVNLRKRESEFLGFTIRADIKGKKRVARTGIKASKKRKMKEEAKKLIQRIRTSPSAMNALLFNSFVLGIHQYFKRATKVNLEFSRLAYDLGAFIYNHLRPVGKYGHPANPPPTYKKMYVNRFKTFQIAGVYLFPLADVKTVNAFGFTPKMTPFTEEGRNIIHKKLRSDIQSEIGLLMKSTLPNRSIEYMDNRISRYSMKMGKCEITGVELPATDVHCHHYVPISLGGNDRFDNLRILHRGIHKLIHSTNKKTIDGLIQGFQLTGDMINKVNRFRRKCELETI</sequence>
<dbReference type="CDD" id="cd00085">
    <property type="entry name" value="HNHc"/>
    <property type="match status" value="1"/>
</dbReference>
<keyword evidence="3" id="KW-1185">Reference proteome</keyword>
<dbReference type="Gene3D" id="1.10.30.50">
    <property type="match status" value="1"/>
</dbReference>
<gene>
    <name evidence="2" type="ORF">CIL03_08545</name>
</gene>
<proteinExistence type="predicted"/>
<feature type="domain" description="HNH nuclease" evidence="1">
    <location>
        <begin position="211"/>
        <end position="262"/>
    </location>
</feature>
<dbReference type="EMBL" id="NPMS01000003">
    <property type="protein sequence ID" value="OZU89055.1"/>
    <property type="molecule type" value="Genomic_DNA"/>
</dbReference>
<dbReference type="AlphaFoldDB" id="A0A265NB89"/>
<evidence type="ECO:0000313" key="2">
    <source>
        <dbReference type="EMBL" id="OZU89055.1"/>
    </source>
</evidence>
<reference evidence="2 3" key="1">
    <citation type="submission" date="2017-08" db="EMBL/GenBank/DDBJ databases">
        <title>Virgibacillus indicus sp. nov. and Virgibacillus profoundi sp. nov, two moderately halophilic bacteria isolated from marine sediment by using the Microfluidic Streak Plate.</title>
        <authorList>
            <person name="Xu B."/>
            <person name="Hu B."/>
            <person name="Wang J."/>
            <person name="Zhu Y."/>
            <person name="Huang L."/>
            <person name="Du W."/>
            <person name="Huang Y."/>
        </authorList>
    </citation>
    <scope>NUCLEOTIDE SEQUENCE [LARGE SCALE GENOMIC DNA]</scope>
    <source>
        <strain evidence="2 3">IO3-P2-C2</strain>
    </source>
</reference>
<dbReference type="InterPro" id="IPR003615">
    <property type="entry name" value="HNH_nuc"/>
</dbReference>
<protein>
    <recommendedName>
        <fullName evidence="1">HNH nuclease domain-containing protein</fullName>
    </recommendedName>
</protein>
<dbReference type="Proteomes" id="UP000216498">
    <property type="component" value="Unassembled WGS sequence"/>
</dbReference>
<accession>A0A265NB89</accession>
<comment type="caution">
    <text evidence="2">The sequence shown here is derived from an EMBL/GenBank/DDBJ whole genome shotgun (WGS) entry which is preliminary data.</text>
</comment>
<organism evidence="2 3">
    <name type="scientific">Virgibacillus indicus</name>
    <dbReference type="NCBI Taxonomy" id="2024554"/>
    <lineage>
        <taxon>Bacteria</taxon>
        <taxon>Bacillati</taxon>
        <taxon>Bacillota</taxon>
        <taxon>Bacilli</taxon>
        <taxon>Bacillales</taxon>
        <taxon>Bacillaceae</taxon>
        <taxon>Virgibacillus</taxon>
    </lineage>
</organism>